<keyword evidence="3 5" id="KW-1133">Transmembrane helix</keyword>
<comment type="subunit">
    <text evidence="5">NDH-1 is composed of 14 different subunits. Subunits NuoA, H, J, K, L, M, N constitute the membrane sector of the complex.</text>
</comment>
<keyword evidence="4 5" id="KW-0472">Membrane</keyword>
<feature type="transmembrane region" description="Helical" evidence="5">
    <location>
        <begin position="70"/>
        <end position="90"/>
    </location>
</feature>
<organism evidence="8 9">
    <name type="scientific">Candidatus Manganitrophus noduliformans</name>
    <dbReference type="NCBI Taxonomy" id="2606439"/>
    <lineage>
        <taxon>Bacteria</taxon>
        <taxon>Pseudomonadati</taxon>
        <taxon>Nitrospirota</taxon>
        <taxon>Nitrospiria</taxon>
        <taxon>Candidatus Troglogloeales</taxon>
        <taxon>Candidatus Manganitrophaceae</taxon>
        <taxon>Candidatus Manganitrophus</taxon>
    </lineage>
</organism>
<evidence type="ECO:0000313" key="8">
    <source>
        <dbReference type="EMBL" id="NKE71215.1"/>
    </source>
</evidence>
<feature type="transmembrane region" description="Helical" evidence="5">
    <location>
        <begin position="102"/>
        <end position="120"/>
    </location>
</feature>
<dbReference type="NCBIfam" id="TIGR01770">
    <property type="entry name" value="NDH_I_N"/>
    <property type="match status" value="1"/>
</dbReference>
<dbReference type="EC" id="7.1.1.-" evidence="5"/>
<dbReference type="InterPro" id="IPR001750">
    <property type="entry name" value="ND/Mrp_TM"/>
</dbReference>
<sequence>MQPADFTALLPFLIITATSVAVMLLIAVVRSHRWTVGLTILGLTAAFFSLFISLRVAPRPVTPLLLVDRYALFYIGLIVAAAAAVALFSYDYFEKKEGRREEFYVLLLVATLGAAVLASSSHFASFFLGLETLSIPLFAMNAYLPDRKRPLEAGIKYLILAAVSSAFLLFGMALIYAALGTMSFRRIASLLAGDQPMETILILSGAVMILTGVGFKLSLVPFHLWTPDVYEGAPAPVTAFIATVSKGAMFALLLRAQVGALNPTFQAAALIPSSAAGEPGTGPIILLIALIAAASMIAGNFLALLQSNVKRILAYSSIAQMGYILVAFLAAGRLAIETVTFYLVTYFVTTLGAFGVVTLLSHPDRDADDIDDYRGLFWRNPLLAGIFIAMLLSLAGLPLTAGFVGKFYLVAAGASSALWTLVFILVVTSGISVFYYLRVIVALFASRAPEAAPTVSISLLGRGLIVVLVGLLIWLGTYPTPIIRIVQAMAAGVGVG</sequence>
<dbReference type="EMBL" id="VTOW01000002">
    <property type="protein sequence ID" value="NKE71215.1"/>
    <property type="molecule type" value="Genomic_DNA"/>
</dbReference>
<feature type="transmembrane region" description="Helical" evidence="5">
    <location>
        <begin position="341"/>
        <end position="361"/>
    </location>
</feature>
<feature type="transmembrane region" description="Helical" evidence="5">
    <location>
        <begin position="417"/>
        <end position="445"/>
    </location>
</feature>
<evidence type="ECO:0000313" key="9">
    <source>
        <dbReference type="Proteomes" id="UP000534783"/>
    </source>
</evidence>
<dbReference type="Proteomes" id="UP000534783">
    <property type="component" value="Unassembled WGS sequence"/>
</dbReference>
<feature type="transmembrane region" description="Helical" evidence="5">
    <location>
        <begin position="382"/>
        <end position="405"/>
    </location>
</feature>
<dbReference type="RefSeq" id="WP_168061117.1">
    <property type="nucleotide sequence ID" value="NZ_VTOW01000002.1"/>
</dbReference>
<comment type="subcellular location">
    <subcellularLocation>
        <location evidence="5">Cell membrane</location>
        <topology evidence="5">Multi-pass membrane protein</topology>
    </subcellularLocation>
    <subcellularLocation>
        <location evidence="1">Endomembrane system</location>
        <topology evidence="1">Multi-pass membrane protein</topology>
    </subcellularLocation>
    <subcellularLocation>
        <location evidence="6">Membrane</location>
        <topology evidence="6">Multi-pass membrane protein</topology>
    </subcellularLocation>
</comment>
<dbReference type="GO" id="GO:0050136">
    <property type="term" value="F:NADH dehydrogenase (quinone) (non-electrogenic) activity"/>
    <property type="evidence" value="ECO:0007669"/>
    <property type="project" value="UniProtKB-UniRule"/>
</dbReference>
<feature type="transmembrane region" description="Helical" evidence="5">
    <location>
        <begin position="157"/>
        <end position="179"/>
    </location>
</feature>
<proteinExistence type="inferred from homology"/>
<keyword evidence="2 5" id="KW-0812">Transmembrane</keyword>
<keyword evidence="9" id="KW-1185">Reference proteome</keyword>
<keyword evidence="5" id="KW-0830">Ubiquinone</keyword>
<feature type="transmembrane region" description="Helical" evidence="5">
    <location>
        <begin position="6"/>
        <end position="29"/>
    </location>
</feature>
<feature type="transmembrane region" description="Helical" evidence="5">
    <location>
        <begin position="199"/>
        <end position="225"/>
    </location>
</feature>
<dbReference type="PANTHER" id="PTHR22773">
    <property type="entry name" value="NADH DEHYDROGENASE"/>
    <property type="match status" value="1"/>
</dbReference>
<dbReference type="Pfam" id="PF00361">
    <property type="entry name" value="Proton_antipo_M"/>
    <property type="match status" value="1"/>
</dbReference>
<evidence type="ECO:0000256" key="2">
    <source>
        <dbReference type="ARBA" id="ARBA00022692"/>
    </source>
</evidence>
<reference evidence="8 9" key="1">
    <citation type="journal article" date="2020" name="Nature">
        <title>Bacterial chemolithoautotrophy via manganese oxidation.</title>
        <authorList>
            <person name="Yu H."/>
            <person name="Leadbetter J.R."/>
        </authorList>
    </citation>
    <scope>NUCLEOTIDE SEQUENCE [LARGE SCALE GENOMIC DNA]</scope>
    <source>
        <strain evidence="8 9">Mn-1</strain>
    </source>
</reference>
<feature type="transmembrane region" description="Helical" evidence="5">
    <location>
        <begin position="284"/>
        <end position="305"/>
    </location>
</feature>
<name>A0A7X6IB94_9BACT</name>
<feature type="transmembrane region" description="Helical" evidence="5">
    <location>
        <begin position="36"/>
        <end position="58"/>
    </location>
</feature>
<evidence type="ECO:0000259" key="7">
    <source>
        <dbReference type="Pfam" id="PF00361"/>
    </source>
</evidence>
<comment type="catalytic activity">
    <reaction evidence="5">
        <text>a quinone + NADH + 5 H(+)(in) = a quinol + NAD(+) + 4 H(+)(out)</text>
        <dbReference type="Rhea" id="RHEA:57888"/>
        <dbReference type="ChEBI" id="CHEBI:15378"/>
        <dbReference type="ChEBI" id="CHEBI:24646"/>
        <dbReference type="ChEBI" id="CHEBI:57540"/>
        <dbReference type="ChEBI" id="CHEBI:57945"/>
        <dbReference type="ChEBI" id="CHEBI:132124"/>
    </reaction>
</comment>
<dbReference type="AlphaFoldDB" id="A0A7X6IB94"/>
<comment type="caution">
    <text evidence="8">The sequence shown here is derived from an EMBL/GenBank/DDBJ whole genome shotgun (WGS) entry which is preliminary data.</text>
</comment>
<feature type="transmembrane region" description="Helical" evidence="5">
    <location>
        <begin position="457"/>
        <end position="476"/>
    </location>
</feature>
<dbReference type="GO" id="GO:0048038">
    <property type="term" value="F:quinone binding"/>
    <property type="evidence" value="ECO:0007669"/>
    <property type="project" value="UniProtKB-KW"/>
</dbReference>
<evidence type="ECO:0000256" key="5">
    <source>
        <dbReference type="HAMAP-Rule" id="MF_00445"/>
    </source>
</evidence>
<feature type="domain" description="NADH:quinone oxidoreductase/Mrp antiporter transmembrane" evidence="7">
    <location>
        <begin position="120"/>
        <end position="432"/>
    </location>
</feature>
<accession>A0A7X6IB94</accession>
<dbReference type="InterPro" id="IPR010096">
    <property type="entry name" value="NADH-Q_OxRdtase_suN/2"/>
</dbReference>
<evidence type="ECO:0000256" key="1">
    <source>
        <dbReference type="ARBA" id="ARBA00004127"/>
    </source>
</evidence>
<dbReference type="PRINTS" id="PR01434">
    <property type="entry name" value="NADHDHGNASE5"/>
</dbReference>
<evidence type="ECO:0000256" key="4">
    <source>
        <dbReference type="ARBA" id="ARBA00023136"/>
    </source>
</evidence>
<gene>
    <name evidence="5" type="primary">nuoN</name>
    <name evidence="8" type="ORF">MNODULE_10750</name>
</gene>
<dbReference type="GO" id="GO:0005886">
    <property type="term" value="C:plasma membrane"/>
    <property type="evidence" value="ECO:0007669"/>
    <property type="project" value="UniProtKB-SubCell"/>
</dbReference>
<dbReference type="GO" id="GO:0012505">
    <property type="term" value="C:endomembrane system"/>
    <property type="evidence" value="ECO:0007669"/>
    <property type="project" value="UniProtKB-SubCell"/>
</dbReference>
<feature type="transmembrane region" description="Helical" evidence="5">
    <location>
        <begin position="312"/>
        <end position="335"/>
    </location>
</feature>
<comment type="function">
    <text evidence="5">NDH-1 shuttles electrons from NADH, via FMN and iron-sulfur (Fe-S) centers, to quinones in the respiratory chain. The immediate electron acceptor for the enzyme in this species is believed to be ubiquinone. Couples the redox reaction to proton translocation (for every two electrons transferred, four hydrogen ions are translocated across the cytoplasmic membrane), and thus conserves the redox energy in a proton gradient.</text>
</comment>
<dbReference type="GO" id="GO:0042773">
    <property type="term" value="P:ATP synthesis coupled electron transport"/>
    <property type="evidence" value="ECO:0007669"/>
    <property type="project" value="InterPro"/>
</dbReference>
<comment type="similarity">
    <text evidence="5">Belongs to the complex I subunit 2 family.</text>
</comment>
<protein>
    <recommendedName>
        <fullName evidence="5">NADH-quinone oxidoreductase subunit N</fullName>
        <ecNumber evidence="5">7.1.1.-</ecNumber>
    </recommendedName>
    <alternativeName>
        <fullName evidence="5">NADH dehydrogenase I subunit N</fullName>
    </alternativeName>
    <alternativeName>
        <fullName evidence="5">NDH-1 subunit N</fullName>
    </alternativeName>
</protein>
<evidence type="ECO:0000256" key="3">
    <source>
        <dbReference type="ARBA" id="ARBA00022989"/>
    </source>
</evidence>
<evidence type="ECO:0000256" key="6">
    <source>
        <dbReference type="RuleBase" id="RU000320"/>
    </source>
</evidence>
<keyword evidence="5" id="KW-0520">NAD</keyword>
<keyword evidence="5" id="KW-1278">Translocase</keyword>
<keyword evidence="5" id="KW-1003">Cell membrane</keyword>
<dbReference type="GO" id="GO:0008137">
    <property type="term" value="F:NADH dehydrogenase (ubiquinone) activity"/>
    <property type="evidence" value="ECO:0007669"/>
    <property type="project" value="InterPro"/>
</dbReference>
<keyword evidence="5" id="KW-0874">Quinone</keyword>
<dbReference type="HAMAP" id="MF_00445">
    <property type="entry name" value="NDH1_NuoN_1"/>
    <property type="match status" value="1"/>
</dbReference>
<keyword evidence="5" id="KW-0813">Transport</keyword>